<dbReference type="Gene3D" id="1.10.630.10">
    <property type="entry name" value="Cytochrome P450"/>
    <property type="match status" value="2"/>
</dbReference>
<dbReference type="PROSITE" id="PS00086">
    <property type="entry name" value="CYTOCHROME_P450"/>
    <property type="match status" value="1"/>
</dbReference>
<gene>
    <name evidence="8" type="ORF">Mhypo_02953</name>
</gene>
<evidence type="ECO:0000313" key="9">
    <source>
        <dbReference type="Proteomes" id="UP000265443"/>
    </source>
</evidence>
<evidence type="ECO:0000256" key="3">
    <source>
        <dbReference type="ARBA" id="ARBA00022723"/>
    </source>
</evidence>
<keyword evidence="6 7" id="KW-0503">Monooxygenase</keyword>
<keyword evidence="3 7" id="KW-0479">Metal-binding</keyword>
<dbReference type="PANTHER" id="PTHR24291">
    <property type="entry name" value="CYTOCHROME P450 FAMILY 4"/>
    <property type="match status" value="1"/>
</dbReference>
<dbReference type="InterPro" id="IPR002401">
    <property type="entry name" value="Cyt_P450_E_grp-I"/>
</dbReference>
<dbReference type="PRINTS" id="PR00385">
    <property type="entry name" value="P450"/>
</dbReference>
<protein>
    <submittedName>
        <fullName evidence="8">Cytochrome P450 139</fullName>
        <ecNumber evidence="8">1.14.-.-</ecNumber>
    </submittedName>
</protein>
<evidence type="ECO:0000256" key="2">
    <source>
        <dbReference type="ARBA" id="ARBA00022617"/>
    </source>
</evidence>
<evidence type="ECO:0000256" key="1">
    <source>
        <dbReference type="ARBA" id="ARBA00010617"/>
    </source>
</evidence>
<dbReference type="InterPro" id="IPR050196">
    <property type="entry name" value="Cytochrome_P450_Monoox"/>
</dbReference>
<dbReference type="EMBL" id="QWKY01000079">
    <property type="protein sequence ID" value="RIH75342.1"/>
    <property type="molecule type" value="Genomic_DNA"/>
</dbReference>
<dbReference type="EC" id="1.14.-.-" evidence="8"/>
<evidence type="ECO:0000256" key="7">
    <source>
        <dbReference type="RuleBase" id="RU000461"/>
    </source>
</evidence>
<proteinExistence type="inferred from homology"/>
<dbReference type="PANTHER" id="PTHR24291:SF50">
    <property type="entry name" value="BIFUNCTIONAL ALBAFLAVENONE MONOOXYGENASE_TERPENE SYNTHASE"/>
    <property type="match status" value="1"/>
</dbReference>
<keyword evidence="4 7" id="KW-0560">Oxidoreductase</keyword>
<dbReference type="RefSeq" id="WP_119342057.1">
    <property type="nucleotide sequence ID" value="NZ_QWKY01000079.1"/>
</dbReference>
<evidence type="ECO:0000256" key="6">
    <source>
        <dbReference type="ARBA" id="ARBA00023033"/>
    </source>
</evidence>
<name>A0ABX9MJ22_9DEIN</name>
<comment type="caution">
    <text evidence="8">The sequence shown here is derived from an EMBL/GenBank/DDBJ whole genome shotgun (WGS) entry which is preliminary data.</text>
</comment>
<sequence length="374" mass="41633">MRLKGVAARRPLPQPKGYPWGRFAHLPRWAGEPLALLEEGAALGPVFGLGLGRWAVVGYSPEWNRRLLTDLETFRSKGSFSSLTPYLNGGIITTDAPKHKPKRQELNPYFHAKALVGLKGRIRAALEERRPQGEFEANSWASLVAQVSLNVAYFEGRFPAGELARFLAPLKRPFPAPLWPRPLLFAQVRRRVAQMRAAGFGLAAHLPGEEVLIGLAAGYDTTAHTLAWALWHAACYPHWHTPEGHPLLIKETLRLYPPGFIGSRRVAQALEFDGYLIPKDSLVLYSPYLTHRHPDLWERPLAFDPSRFQGRIPAWGYLPFGGGERICLGMHFAQMVLEVALSLFGPLEPLRGDPQPRPGLTLAPRGELWLGLGA</sequence>
<evidence type="ECO:0000256" key="4">
    <source>
        <dbReference type="ARBA" id="ARBA00023002"/>
    </source>
</evidence>
<keyword evidence="5 7" id="KW-0408">Iron</keyword>
<dbReference type="Proteomes" id="UP000265443">
    <property type="component" value="Unassembled WGS sequence"/>
</dbReference>
<organism evidence="8 9">
    <name type="scientific">Meiothermus hypogaeus</name>
    <dbReference type="NCBI Taxonomy" id="884155"/>
    <lineage>
        <taxon>Bacteria</taxon>
        <taxon>Thermotogati</taxon>
        <taxon>Deinococcota</taxon>
        <taxon>Deinococci</taxon>
        <taxon>Thermales</taxon>
        <taxon>Thermaceae</taxon>
        <taxon>Meiothermus</taxon>
    </lineage>
</organism>
<dbReference type="InterPro" id="IPR017972">
    <property type="entry name" value="Cyt_P450_CS"/>
</dbReference>
<comment type="similarity">
    <text evidence="1 7">Belongs to the cytochrome P450 family.</text>
</comment>
<dbReference type="SUPFAM" id="SSF48264">
    <property type="entry name" value="Cytochrome P450"/>
    <property type="match status" value="1"/>
</dbReference>
<keyword evidence="2 7" id="KW-0349">Heme</keyword>
<reference evidence="8 9" key="1">
    <citation type="submission" date="2018-08" db="EMBL/GenBank/DDBJ databases">
        <title>Meiothermus hypogaeus DSM 23238 genome sequencing project.</title>
        <authorList>
            <person name="Da Costa M.S."/>
            <person name="Albuquerque L."/>
            <person name="Raposo P."/>
            <person name="Froufe H.J.C."/>
            <person name="Barroso C.S."/>
            <person name="Egas C."/>
        </authorList>
    </citation>
    <scope>NUCLEOTIDE SEQUENCE [LARGE SCALE GENOMIC DNA]</scope>
    <source>
        <strain evidence="8 9">DSM 23238</strain>
    </source>
</reference>
<dbReference type="GO" id="GO:0016491">
    <property type="term" value="F:oxidoreductase activity"/>
    <property type="evidence" value="ECO:0007669"/>
    <property type="project" value="UniProtKB-KW"/>
</dbReference>
<accession>A0ABX9MJ22</accession>
<dbReference type="PRINTS" id="PR00463">
    <property type="entry name" value="EP450I"/>
</dbReference>
<dbReference type="Pfam" id="PF00067">
    <property type="entry name" value="p450"/>
    <property type="match status" value="1"/>
</dbReference>
<evidence type="ECO:0000313" key="8">
    <source>
        <dbReference type="EMBL" id="RIH75342.1"/>
    </source>
</evidence>
<evidence type="ECO:0000256" key="5">
    <source>
        <dbReference type="ARBA" id="ARBA00023004"/>
    </source>
</evidence>
<dbReference type="InterPro" id="IPR001128">
    <property type="entry name" value="Cyt_P450"/>
</dbReference>
<dbReference type="InterPro" id="IPR036396">
    <property type="entry name" value="Cyt_P450_sf"/>
</dbReference>
<keyword evidence="9" id="KW-1185">Reference proteome</keyword>